<protein>
    <submittedName>
        <fullName evidence="2">Uncharacterized protein</fullName>
    </submittedName>
</protein>
<reference evidence="2 3" key="1">
    <citation type="submission" date="2015-01" db="EMBL/GenBank/DDBJ databases">
        <title>Evolution of Trichinella species and genotypes.</title>
        <authorList>
            <person name="Korhonen P.K."/>
            <person name="Edoardo P."/>
            <person name="Giuseppe L.R."/>
            <person name="Gasser R.B."/>
        </authorList>
    </citation>
    <scope>NUCLEOTIDE SEQUENCE [LARGE SCALE GENOMIC DNA]</scope>
    <source>
        <strain evidence="2">ISS417</strain>
    </source>
</reference>
<comment type="caution">
    <text evidence="2">The sequence shown here is derived from an EMBL/GenBank/DDBJ whole genome shotgun (WGS) entry which is preliminary data.</text>
</comment>
<gene>
    <name evidence="2" type="ORF">T05_12021</name>
</gene>
<evidence type="ECO:0000313" key="2">
    <source>
        <dbReference type="EMBL" id="KRX41921.1"/>
    </source>
</evidence>
<dbReference type="Proteomes" id="UP000055048">
    <property type="component" value="Unassembled WGS sequence"/>
</dbReference>
<sequence>LPNWLYPSSVGLSESVFLKVELDLDPLGNRCVNGHLKMSPWSTSNASTDPRGSVHTTV</sequence>
<proteinExistence type="predicted"/>
<accession>A0A0V0TSI4</accession>
<feature type="region of interest" description="Disordered" evidence="1">
    <location>
        <begin position="38"/>
        <end position="58"/>
    </location>
</feature>
<name>A0A0V0TSI4_9BILA</name>
<feature type="compositionally biased region" description="Polar residues" evidence="1">
    <location>
        <begin position="40"/>
        <end position="58"/>
    </location>
</feature>
<keyword evidence="3" id="KW-1185">Reference proteome</keyword>
<evidence type="ECO:0000313" key="3">
    <source>
        <dbReference type="Proteomes" id="UP000055048"/>
    </source>
</evidence>
<evidence type="ECO:0000256" key="1">
    <source>
        <dbReference type="SAM" id="MobiDB-lite"/>
    </source>
</evidence>
<organism evidence="2 3">
    <name type="scientific">Trichinella murrelli</name>
    <dbReference type="NCBI Taxonomy" id="144512"/>
    <lineage>
        <taxon>Eukaryota</taxon>
        <taxon>Metazoa</taxon>
        <taxon>Ecdysozoa</taxon>
        <taxon>Nematoda</taxon>
        <taxon>Enoplea</taxon>
        <taxon>Dorylaimia</taxon>
        <taxon>Trichinellida</taxon>
        <taxon>Trichinellidae</taxon>
        <taxon>Trichinella</taxon>
    </lineage>
</organism>
<dbReference type="EMBL" id="JYDJ01000158">
    <property type="protein sequence ID" value="KRX41921.1"/>
    <property type="molecule type" value="Genomic_DNA"/>
</dbReference>
<dbReference type="AlphaFoldDB" id="A0A0V0TSI4"/>
<feature type="non-terminal residue" evidence="2">
    <location>
        <position position="1"/>
    </location>
</feature>